<comment type="caution">
    <text evidence="12">The sequence shown here is derived from an EMBL/GenBank/DDBJ whole genome shotgun (WGS) entry which is preliminary data.</text>
</comment>
<dbReference type="AlphaFoldDB" id="A0AA35W639"/>
<dbReference type="InterPro" id="IPR003961">
    <property type="entry name" value="FN3_dom"/>
</dbReference>
<keyword evidence="8 12" id="KW-0675">Receptor</keyword>
<evidence type="ECO:0000256" key="7">
    <source>
        <dbReference type="ARBA" id="ARBA00023136"/>
    </source>
</evidence>
<dbReference type="InterPro" id="IPR036116">
    <property type="entry name" value="FN3_sf"/>
</dbReference>
<keyword evidence="13" id="KW-1185">Reference proteome</keyword>
<proteinExistence type="predicted"/>
<dbReference type="InterPro" id="IPR050449">
    <property type="entry name" value="Ephrin_rcpt_TKs"/>
</dbReference>
<sequence length="486" mass="51149">MPGVNHAIDRNGATKTNYYVRVGRVSPSVTSGVMSCVESHDIELGTTGGFYLGVVDLSTCVTLTRILVLYYVCPEETSELISRPEAIESQSLEGSPSVEGECVENSSTDGGVNPILICGPRGQWQVIKPCLCNPGYQLNSSQDKCSECPEGTFSSGLGNGPCETCPANSEGTGTGLSLCPCLQDYYRAPYEGPSVPCTQSPGPPSDLRVSNVTNTSAVLSWSPPNDNGGRPLYEILYTITAMVGGTVTEFVVGEDGVLSWSPPVPPNGLILYYNVIISSSPHSGELVARIYDELNDTSIDLYQCCGDVGGIFNIKVQAVTSVGGGIFSLLVTVALIKPRPLCLCHSSTYPAPPTTPSSAHPVYSSTDDSGNSQQGAQGVVVGFGIAVAVLFLLLLLLGTLFIAFILHTKKTGQSCEESMATEAENTAVTQVGGTSEHAAVSEGGVTAPEATARTEDGGTPSDLIGWFNSEIQKHPATFIVYYRGNW</sequence>
<evidence type="ECO:0000256" key="1">
    <source>
        <dbReference type="ARBA" id="ARBA00004167"/>
    </source>
</evidence>
<keyword evidence="3" id="KW-0677">Repeat</keyword>
<keyword evidence="7 10" id="KW-0472">Membrane</keyword>
<dbReference type="SUPFAM" id="SSF49265">
    <property type="entry name" value="Fibronectin type III"/>
    <property type="match status" value="1"/>
</dbReference>
<dbReference type="SMART" id="SM01411">
    <property type="entry name" value="Ephrin_rec_like"/>
    <property type="match status" value="1"/>
</dbReference>
<keyword evidence="4" id="KW-0547">Nucleotide-binding</keyword>
<dbReference type="PANTHER" id="PTHR46877:SF14">
    <property type="entry name" value="RECEPTOR PROTEIN-TYROSINE KINASE"/>
    <property type="match status" value="1"/>
</dbReference>
<evidence type="ECO:0000256" key="3">
    <source>
        <dbReference type="ARBA" id="ARBA00022737"/>
    </source>
</evidence>
<reference evidence="12" key="1">
    <citation type="submission" date="2023-03" db="EMBL/GenBank/DDBJ databases">
        <authorList>
            <person name="Steffen K."/>
            <person name="Cardenas P."/>
        </authorList>
    </citation>
    <scope>NUCLEOTIDE SEQUENCE</scope>
</reference>
<evidence type="ECO:0000256" key="8">
    <source>
        <dbReference type="ARBA" id="ARBA00023170"/>
    </source>
</evidence>
<keyword evidence="2 10" id="KW-0812">Transmembrane</keyword>
<comment type="subcellular location">
    <subcellularLocation>
        <location evidence="1">Membrane</location>
        <topology evidence="1">Single-pass membrane protein</topology>
    </subcellularLocation>
</comment>
<dbReference type="FunFam" id="2.10.50.10:FF:000001">
    <property type="entry name" value="Ephrin type-A receptor 5"/>
    <property type="match status" value="1"/>
</dbReference>
<keyword evidence="6 10" id="KW-1133">Transmembrane helix</keyword>
<evidence type="ECO:0000256" key="9">
    <source>
        <dbReference type="SAM" id="MobiDB-lite"/>
    </source>
</evidence>
<dbReference type="InterPro" id="IPR011641">
    <property type="entry name" value="Tyr-kin_ephrin_A/B_rcpt-like"/>
</dbReference>
<dbReference type="Pfam" id="PF07699">
    <property type="entry name" value="Ephrin_rec_like"/>
    <property type="match status" value="1"/>
</dbReference>
<gene>
    <name evidence="12" type="ORF">GBAR_LOCUS4204</name>
</gene>
<evidence type="ECO:0000256" key="2">
    <source>
        <dbReference type="ARBA" id="ARBA00022692"/>
    </source>
</evidence>
<dbReference type="SUPFAM" id="SSF57184">
    <property type="entry name" value="Growth factor receptor domain"/>
    <property type="match status" value="1"/>
</dbReference>
<evidence type="ECO:0000313" key="12">
    <source>
        <dbReference type="EMBL" id="CAI8005396.1"/>
    </source>
</evidence>
<evidence type="ECO:0000256" key="5">
    <source>
        <dbReference type="ARBA" id="ARBA00022840"/>
    </source>
</evidence>
<dbReference type="EMBL" id="CASHTH010000607">
    <property type="protein sequence ID" value="CAI8005396.1"/>
    <property type="molecule type" value="Genomic_DNA"/>
</dbReference>
<dbReference type="PANTHER" id="PTHR46877">
    <property type="entry name" value="EPH RECEPTOR A5"/>
    <property type="match status" value="1"/>
</dbReference>
<dbReference type="InterPro" id="IPR009030">
    <property type="entry name" value="Growth_fac_rcpt_cys_sf"/>
</dbReference>
<accession>A0AA35W639</accession>
<evidence type="ECO:0000256" key="4">
    <source>
        <dbReference type="ARBA" id="ARBA00022741"/>
    </source>
</evidence>
<keyword evidence="5" id="KW-0067">ATP-binding</keyword>
<dbReference type="GO" id="GO:0005886">
    <property type="term" value="C:plasma membrane"/>
    <property type="evidence" value="ECO:0007669"/>
    <property type="project" value="TreeGrafter"/>
</dbReference>
<organism evidence="12 13">
    <name type="scientific">Geodia barretti</name>
    <name type="common">Barrett's horny sponge</name>
    <dbReference type="NCBI Taxonomy" id="519541"/>
    <lineage>
        <taxon>Eukaryota</taxon>
        <taxon>Metazoa</taxon>
        <taxon>Porifera</taxon>
        <taxon>Demospongiae</taxon>
        <taxon>Heteroscleromorpha</taxon>
        <taxon>Tetractinellida</taxon>
        <taxon>Astrophorina</taxon>
        <taxon>Geodiidae</taxon>
        <taxon>Geodia</taxon>
    </lineage>
</organism>
<protein>
    <submittedName>
        <fullName evidence="12">Ephrin type-A receptor 4-A</fullName>
    </submittedName>
</protein>
<feature type="region of interest" description="Disordered" evidence="9">
    <location>
        <begin position="351"/>
        <end position="370"/>
    </location>
</feature>
<feature type="domain" description="Fibronectin type-III" evidence="11">
    <location>
        <begin position="201"/>
        <end position="325"/>
    </location>
</feature>
<dbReference type="Gene3D" id="2.60.40.10">
    <property type="entry name" value="Immunoglobulins"/>
    <property type="match status" value="2"/>
</dbReference>
<evidence type="ECO:0000313" key="13">
    <source>
        <dbReference type="Proteomes" id="UP001174909"/>
    </source>
</evidence>
<dbReference type="InterPro" id="IPR013783">
    <property type="entry name" value="Ig-like_fold"/>
</dbReference>
<dbReference type="GO" id="GO:0005005">
    <property type="term" value="F:transmembrane-ephrin receptor activity"/>
    <property type="evidence" value="ECO:0007669"/>
    <property type="project" value="TreeGrafter"/>
</dbReference>
<dbReference type="SMART" id="SM00060">
    <property type="entry name" value="FN3"/>
    <property type="match status" value="1"/>
</dbReference>
<evidence type="ECO:0000256" key="6">
    <source>
        <dbReference type="ARBA" id="ARBA00022989"/>
    </source>
</evidence>
<dbReference type="CDD" id="cd00063">
    <property type="entry name" value="FN3"/>
    <property type="match status" value="1"/>
</dbReference>
<feature type="transmembrane region" description="Helical" evidence="10">
    <location>
        <begin position="379"/>
        <end position="406"/>
    </location>
</feature>
<evidence type="ECO:0000256" key="10">
    <source>
        <dbReference type="SAM" id="Phobius"/>
    </source>
</evidence>
<dbReference type="Gene3D" id="2.60.40.1770">
    <property type="entry name" value="ephrin a2 ectodomain"/>
    <property type="match status" value="1"/>
</dbReference>
<dbReference type="Gene3D" id="2.10.50.10">
    <property type="entry name" value="Tumor Necrosis Factor Receptor, subunit A, domain 2"/>
    <property type="match status" value="1"/>
</dbReference>
<name>A0AA35W639_GEOBA</name>
<evidence type="ECO:0000259" key="11">
    <source>
        <dbReference type="SMART" id="SM00060"/>
    </source>
</evidence>
<dbReference type="Proteomes" id="UP001174909">
    <property type="component" value="Unassembled WGS sequence"/>
</dbReference>
<dbReference type="GO" id="GO:0005524">
    <property type="term" value="F:ATP binding"/>
    <property type="evidence" value="ECO:0007669"/>
    <property type="project" value="UniProtKB-KW"/>
</dbReference>